<name>A0ABP8AG21_9MICO</name>
<evidence type="ECO:0000256" key="1">
    <source>
        <dbReference type="SAM" id="MobiDB-lite"/>
    </source>
</evidence>
<gene>
    <name evidence="2" type="ORF">GCM10022288_02590</name>
</gene>
<organism evidence="2 3">
    <name type="scientific">Gryllotalpicola kribbensis</name>
    <dbReference type="NCBI Taxonomy" id="993084"/>
    <lineage>
        <taxon>Bacteria</taxon>
        <taxon>Bacillati</taxon>
        <taxon>Actinomycetota</taxon>
        <taxon>Actinomycetes</taxon>
        <taxon>Micrococcales</taxon>
        <taxon>Microbacteriaceae</taxon>
        <taxon>Gryllotalpicola</taxon>
    </lineage>
</organism>
<accession>A0ABP8AG21</accession>
<protein>
    <submittedName>
        <fullName evidence="2">Uncharacterized protein</fullName>
    </submittedName>
</protein>
<dbReference type="Proteomes" id="UP001500213">
    <property type="component" value="Unassembled WGS sequence"/>
</dbReference>
<proteinExistence type="predicted"/>
<comment type="caution">
    <text evidence="2">The sequence shown here is derived from an EMBL/GenBank/DDBJ whole genome shotgun (WGS) entry which is preliminary data.</text>
</comment>
<keyword evidence="3" id="KW-1185">Reference proteome</keyword>
<evidence type="ECO:0000313" key="3">
    <source>
        <dbReference type="Proteomes" id="UP001500213"/>
    </source>
</evidence>
<evidence type="ECO:0000313" key="2">
    <source>
        <dbReference type="EMBL" id="GAA4183386.1"/>
    </source>
</evidence>
<dbReference type="EMBL" id="BAABBX010000002">
    <property type="protein sequence ID" value="GAA4183386.1"/>
    <property type="molecule type" value="Genomic_DNA"/>
</dbReference>
<sequence>MGWLGAAVCSVALVIAGGLVLSTVAVHRYLQASASQLERGESPDAAATPVPGELASLQRVVSALNAMPGVATATSTVATETAPKTVSYDVAVGMTPESTADEGADVVYAMTQELQNGRVNLELSLPANGAHAASVIEYRNAFDTPVPRSTVEAVSHAVMVASSVPGVTSVRVTVPYTWNLASGDLDVVMSTDDSKHSAALRQALARTALAGVDWSAPSRSSEPRSSAPVPSPSSAPRALSPILPSGSAPSSRAASPSASPAPTLSASPTGSPSSPTPAPTTSASAHARH</sequence>
<reference evidence="3" key="1">
    <citation type="journal article" date="2019" name="Int. J. Syst. Evol. Microbiol.">
        <title>The Global Catalogue of Microorganisms (GCM) 10K type strain sequencing project: providing services to taxonomists for standard genome sequencing and annotation.</title>
        <authorList>
            <consortium name="The Broad Institute Genomics Platform"/>
            <consortium name="The Broad Institute Genome Sequencing Center for Infectious Disease"/>
            <person name="Wu L."/>
            <person name="Ma J."/>
        </authorList>
    </citation>
    <scope>NUCLEOTIDE SEQUENCE [LARGE SCALE GENOMIC DNA]</scope>
    <source>
        <strain evidence="3">JCM 17593</strain>
    </source>
</reference>
<feature type="region of interest" description="Disordered" evidence="1">
    <location>
        <begin position="212"/>
        <end position="289"/>
    </location>
</feature>